<sequence length="44" mass="4781">MAIGALEKLEDINIKVPEDISVAGLDNIIFEPSLIIRDSVAKTQ</sequence>
<gene>
    <name evidence="1" type="ORF">AN2V17_32300</name>
</gene>
<dbReference type="EMBL" id="BTPU01000059">
    <property type="protein sequence ID" value="GMQ63993.1"/>
    <property type="molecule type" value="Genomic_DNA"/>
</dbReference>
<evidence type="ECO:0000313" key="1">
    <source>
        <dbReference type="EMBL" id="GMQ63993.1"/>
    </source>
</evidence>
<proteinExistence type="predicted"/>
<name>A0ACB5UN97_9FIRM</name>
<dbReference type="Proteomes" id="UP001374599">
    <property type="component" value="Unassembled WGS sequence"/>
</dbReference>
<protein>
    <submittedName>
        <fullName evidence="1">Uncharacterized protein</fullName>
    </submittedName>
</protein>
<keyword evidence="2" id="KW-1185">Reference proteome</keyword>
<accession>A0ACB5UN97</accession>
<evidence type="ECO:0000313" key="2">
    <source>
        <dbReference type="Proteomes" id="UP001374599"/>
    </source>
</evidence>
<organism evidence="1 2">
    <name type="scientific">Vallitalea maricola</name>
    <dbReference type="NCBI Taxonomy" id="3074433"/>
    <lineage>
        <taxon>Bacteria</taxon>
        <taxon>Bacillati</taxon>
        <taxon>Bacillota</taxon>
        <taxon>Clostridia</taxon>
        <taxon>Lachnospirales</taxon>
        <taxon>Vallitaleaceae</taxon>
        <taxon>Vallitalea</taxon>
    </lineage>
</organism>
<reference evidence="1" key="1">
    <citation type="submission" date="2023-09" db="EMBL/GenBank/DDBJ databases">
        <title>Vallitalea sediminicola and Vallitalea maricola sp. nov., anaerobic bacteria isolated from marine sediment.</title>
        <authorList>
            <person name="Hirano S."/>
            <person name="Maeda A."/>
            <person name="Terahara T."/>
            <person name="Mori K."/>
            <person name="Hamada M."/>
            <person name="Matsumoto R."/>
            <person name="Kobayashi T."/>
        </authorList>
    </citation>
    <scope>NUCLEOTIDE SEQUENCE</scope>
    <source>
        <strain evidence="1">AN17-2</strain>
    </source>
</reference>
<comment type="caution">
    <text evidence="1">The sequence shown here is derived from an EMBL/GenBank/DDBJ whole genome shotgun (WGS) entry which is preliminary data.</text>
</comment>